<dbReference type="Proteomes" id="UP000198649">
    <property type="component" value="Unassembled WGS sequence"/>
</dbReference>
<protein>
    <submittedName>
        <fullName evidence="1">Uncharacterized conserved protein YndB, AHSA1/START domain</fullName>
    </submittedName>
</protein>
<dbReference type="RefSeq" id="WP_091112319.1">
    <property type="nucleotide sequence ID" value="NZ_BKAF01000031.1"/>
</dbReference>
<evidence type="ECO:0000313" key="1">
    <source>
        <dbReference type="EMBL" id="SFI21503.1"/>
    </source>
</evidence>
<dbReference type="OrthoDB" id="4618973at2"/>
<dbReference type="AlphaFoldDB" id="A0A1I3GDH9"/>
<dbReference type="SUPFAM" id="SSF55961">
    <property type="entry name" value="Bet v1-like"/>
    <property type="match status" value="1"/>
</dbReference>
<dbReference type="EMBL" id="FOQG01000006">
    <property type="protein sequence ID" value="SFI21503.1"/>
    <property type="molecule type" value="Genomic_DNA"/>
</dbReference>
<name>A0A1I3GDH9_9ACTN</name>
<reference evidence="1 2" key="1">
    <citation type="submission" date="2016-10" db="EMBL/GenBank/DDBJ databases">
        <authorList>
            <person name="de Groot N.N."/>
        </authorList>
    </citation>
    <scope>NUCLEOTIDE SEQUENCE [LARGE SCALE GENOMIC DNA]</scope>
    <source>
        <strain evidence="1 2">CGMCC 1.11156</strain>
    </source>
</reference>
<sequence length="159" mass="17063">MADTQHAQLEASIEIDAPPAQVWALVTDLAAMSARSPQVVRTTVKGGAVTQGARFSNLNRKGLLFWPTKGKVVRFTPHEDFAFRIAENKTIWSFQLAPTATGGTTLTHRRETPDGISGVSLNLTKYVLGGVPKFTAELRTGMAETLAALKTEAEAARAA</sequence>
<dbReference type="InterPro" id="IPR023393">
    <property type="entry name" value="START-like_dom_sf"/>
</dbReference>
<dbReference type="STRING" id="1005945.SAMN05216561_10692"/>
<dbReference type="Pfam" id="PF10604">
    <property type="entry name" value="Polyketide_cyc2"/>
    <property type="match status" value="1"/>
</dbReference>
<dbReference type="InterPro" id="IPR019587">
    <property type="entry name" value="Polyketide_cyclase/dehydratase"/>
</dbReference>
<accession>A0A1I3GDH9</accession>
<keyword evidence="2" id="KW-1185">Reference proteome</keyword>
<proteinExistence type="predicted"/>
<gene>
    <name evidence="1" type="ORF">SAMN05216561_10692</name>
</gene>
<dbReference type="Gene3D" id="3.30.530.20">
    <property type="match status" value="1"/>
</dbReference>
<organism evidence="1 2">
    <name type="scientific">Nocardioides psychrotolerans</name>
    <dbReference type="NCBI Taxonomy" id="1005945"/>
    <lineage>
        <taxon>Bacteria</taxon>
        <taxon>Bacillati</taxon>
        <taxon>Actinomycetota</taxon>
        <taxon>Actinomycetes</taxon>
        <taxon>Propionibacteriales</taxon>
        <taxon>Nocardioidaceae</taxon>
        <taxon>Nocardioides</taxon>
    </lineage>
</organism>
<evidence type="ECO:0000313" key="2">
    <source>
        <dbReference type="Proteomes" id="UP000198649"/>
    </source>
</evidence>
<dbReference type="CDD" id="cd07812">
    <property type="entry name" value="SRPBCC"/>
    <property type="match status" value="1"/>
</dbReference>